<evidence type="ECO:0000256" key="7">
    <source>
        <dbReference type="PIRSR" id="PIRSR602401-1"/>
    </source>
</evidence>
<evidence type="ECO:0008006" key="12">
    <source>
        <dbReference type="Google" id="ProtNLM"/>
    </source>
</evidence>
<dbReference type="GO" id="GO:0020037">
    <property type="term" value="F:heme binding"/>
    <property type="evidence" value="ECO:0007669"/>
    <property type="project" value="InterPro"/>
</dbReference>
<dbReference type="PANTHER" id="PTHR47955:SF8">
    <property type="entry name" value="CYTOCHROME P450 71D11-LIKE"/>
    <property type="match status" value="1"/>
</dbReference>
<keyword evidence="11" id="KW-1185">Reference proteome</keyword>
<feature type="binding site" description="axial binding residue" evidence="7">
    <location>
        <position position="454"/>
    </location>
    <ligand>
        <name>heme</name>
        <dbReference type="ChEBI" id="CHEBI:30413"/>
    </ligand>
    <ligandPart>
        <name>Fe</name>
        <dbReference type="ChEBI" id="CHEBI:18248"/>
    </ligandPart>
</feature>
<dbReference type="Pfam" id="PF00067">
    <property type="entry name" value="p450"/>
    <property type="match status" value="1"/>
</dbReference>
<evidence type="ECO:0000256" key="3">
    <source>
        <dbReference type="ARBA" id="ARBA00022723"/>
    </source>
</evidence>
<comment type="cofactor">
    <cofactor evidence="7">
        <name>heme</name>
        <dbReference type="ChEBI" id="CHEBI:30413"/>
    </cofactor>
</comment>
<keyword evidence="9" id="KW-0812">Transmembrane</keyword>
<dbReference type="InterPro" id="IPR001128">
    <property type="entry name" value="Cyt_P450"/>
</dbReference>
<organism evidence="10 11">
    <name type="scientific">Zingiber officinale</name>
    <name type="common">Ginger</name>
    <name type="synonym">Amomum zingiber</name>
    <dbReference type="NCBI Taxonomy" id="94328"/>
    <lineage>
        <taxon>Eukaryota</taxon>
        <taxon>Viridiplantae</taxon>
        <taxon>Streptophyta</taxon>
        <taxon>Embryophyta</taxon>
        <taxon>Tracheophyta</taxon>
        <taxon>Spermatophyta</taxon>
        <taxon>Magnoliopsida</taxon>
        <taxon>Liliopsida</taxon>
        <taxon>Zingiberales</taxon>
        <taxon>Zingiberaceae</taxon>
        <taxon>Zingiber</taxon>
    </lineage>
</organism>
<dbReference type="InterPro" id="IPR036396">
    <property type="entry name" value="Cyt_P450_sf"/>
</dbReference>
<dbReference type="PROSITE" id="PS00086">
    <property type="entry name" value="CYTOCHROME_P450"/>
    <property type="match status" value="1"/>
</dbReference>
<dbReference type="GO" id="GO:0016705">
    <property type="term" value="F:oxidoreductase activity, acting on paired donors, with incorporation or reduction of molecular oxygen"/>
    <property type="evidence" value="ECO:0007669"/>
    <property type="project" value="InterPro"/>
</dbReference>
<evidence type="ECO:0000256" key="4">
    <source>
        <dbReference type="ARBA" id="ARBA00023002"/>
    </source>
</evidence>
<evidence type="ECO:0000256" key="2">
    <source>
        <dbReference type="ARBA" id="ARBA00022617"/>
    </source>
</evidence>
<evidence type="ECO:0000256" key="1">
    <source>
        <dbReference type="ARBA" id="ARBA00010617"/>
    </source>
</evidence>
<keyword evidence="2 7" id="KW-0349">Heme</keyword>
<keyword evidence="9" id="KW-0472">Membrane</keyword>
<dbReference type="FunFam" id="1.10.630.10:FF:000043">
    <property type="entry name" value="Cytochrome P450 99A2"/>
    <property type="match status" value="1"/>
</dbReference>
<dbReference type="GO" id="GO:0005506">
    <property type="term" value="F:iron ion binding"/>
    <property type="evidence" value="ECO:0007669"/>
    <property type="project" value="InterPro"/>
</dbReference>
<evidence type="ECO:0000256" key="5">
    <source>
        <dbReference type="ARBA" id="ARBA00023004"/>
    </source>
</evidence>
<dbReference type="EMBL" id="JACMSC010000011">
    <property type="protein sequence ID" value="KAG6500953.1"/>
    <property type="molecule type" value="Genomic_DNA"/>
</dbReference>
<dbReference type="CDD" id="cd11072">
    <property type="entry name" value="CYP71-like"/>
    <property type="match status" value="1"/>
</dbReference>
<keyword evidence="6 8" id="KW-0503">Monooxygenase</keyword>
<reference evidence="10 11" key="1">
    <citation type="submission" date="2020-08" db="EMBL/GenBank/DDBJ databases">
        <title>Plant Genome Project.</title>
        <authorList>
            <person name="Zhang R.-G."/>
        </authorList>
    </citation>
    <scope>NUCLEOTIDE SEQUENCE [LARGE SCALE GENOMIC DNA]</scope>
    <source>
        <tissue evidence="10">Rhizome</tissue>
    </source>
</reference>
<dbReference type="PRINTS" id="PR00463">
    <property type="entry name" value="EP450I"/>
</dbReference>
<dbReference type="Proteomes" id="UP000734854">
    <property type="component" value="Unassembled WGS sequence"/>
</dbReference>
<dbReference type="PRINTS" id="PR00385">
    <property type="entry name" value="P450"/>
</dbReference>
<protein>
    <recommendedName>
        <fullName evidence="12">Cytochrome P450</fullName>
    </recommendedName>
</protein>
<evidence type="ECO:0000256" key="8">
    <source>
        <dbReference type="RuleBase" id="RU000461"/>
    </source>
</evidence>
<sequence length="522" mass="58123">MNTNRAMAEAQLTPLLFFFLLLLLLLLTFFLIGTERKPFSNSGSARLPPGPSKLPIIGNLHQLRGGLPHRVLRDLAGVHGPVMLLRLGQVDIAVVSSGDAVLQVTKTHDLNFAYRPQLLAFFIIFYGCSDIAFSTYGHYWRQMRRICATELFSAKRVRSFSAIREEEVAKLLCDAAEAAAAGQPMNVNSKLTALSNSIVSRASFGFKCHNQHAFVETMKEVLMLASGFCAADLFPSFKFVGLFSGVTSKLKKLHRKVDEILDATIKEHQSSKSEGDEEDLLDVLLRLKDDGALEIPITFDNIKAVILDVFTGGTETSSTVVEWTMSELIRNPTVMAKAQGEVREAMMRRKGRDFDEELISELHYLRLVIKESLRLHPPLPLMLPRVAKEACQVLDYEVPAGTRVLINAWALGRDPLYWGSDAERFRPERFEDSEVDYKGNHLEFVPFGAGRRICPGMTFGMATVDLVLAQLLFHFDWKLPGGGEGNTAAEELDMAEAFGATVVRKEELRLVPVLRYPPPPAA</sequence>
<dbReference type="SUPFAM" id="SSF48264">
    <property type="entry name" value="Cytochrome P450"/>
    <property type="match status" value="1"/>
</dbReference>
<evidence type="ECO:0000313" key="10">
    <source>
        <dbReference type="EMBL" id="KAG6500953.1"/>
    </source>
</evidence>
<evidence type="ECO:0000313" key="11">
    <source>
        <dbReference type="Proteomes" id="UP000734854"/>
    </source>
</evidence>
<accession>A0A8J5GG89</accession>
<dbReference type="InterPro" id="IPR017972">
    <property type="entry name" value="Cyt_P450_CS"/>
</dbReference>
<dbReference type="GO" id="GO:0004497">
    <property type="term" value="F:monooxygenase activity"/>
    <property type="evidence" value="ECO:0007669"/>
    <property type="project" value="UniProtKB-KW"/>
</dbReference>
<feature type="transmembrane region" description="Helical" evidence="9">
    <location>
        <begin position="118"/>
        <end position="136"/>
    </location>
</feature>
<keyword evidence="4 8" id="KW-0560">Oxidoreductase</keyword>
<comment type="caution">
    <text evidence="10">The sequence shown here is derived from an EMBL/GenBank/DDBJ whole genome shotgun (WGS) entry which is preliminary data.</text>
</comment>
<dbReference type="AlphaFoldDB" id="A0A8J5GG89"/>
<gene>
    <name evidence="10" type="ORF">ZIOFF_040815</name>
</gene>
<proteinExistence type="inferred from homology"/>
<dbReference type="PANTHER" id="PTHR47955">
    <property type="entry name" value="CYTOCHROME P450 FAMILY 71 PROTEIN"/>
    <property type="match status" value="1"/>
</dbReference>
<keyword evidence="5 7" id="KW-0408">Iron</keyword>
<dbReference type="Gene3D" id="1.10.630.10">
    <property type="entry name" value="Cytochrome P450"/>
    <property type="match status" value="1"/>
</dbReference>
<feature type="transmembrane region" description="Helical" evidence="9">
    <location>
        <begin position="12"/>
        <end position="32"/>
    </location>
</feature>
<evidence type="ECO:0000256" key="9">
    <source>
        <dbReference type="SAM" id="Phobius"/>
    </source>
</evidence>
<comment type="similarity">
    <text evidence="1 8">Belongs to the cytochrome P450 family.</text>
</comment>
<keyword evidence="3 7" id="KW-0479">Metal-binding</keyword>
<keyword evidence="9" id="KW-1133">Transmembrane helix</keyword>
<dbReference type="InterPro" id="IPR002401">
    <property type="entry name" value="Cyt_P450_E_grp-I"/>
</dbReference>
<evidence type="ECO:0000256" key="6">
    <source>
        <dbReference type="ARBA" id="ARBA00023033"/>
    </source>
</evidence>
<name>A0A8J5GG89_ZINOF</name>